<feature type="transmembrane region" description="Helical" evidence="1">
    <location>
        <begin position="77"/>
        <end position="95"/>
    </location>
</feature>
<dbReference type="RefSeq" id="WP_167208124.1">
    <property type="nucleotide sequence ID" value="NZ_JAASRO010000001.1"/>
</dbReference>
<sequence length="410" mass="43621">MTDRRGAAARLAWAAWAAWSLWGLCVVLTAVALVLFAINGDARPADSYGSLDAVIDVGVLGFPTVGAVIVARQPGNAIGWLLLATGLGNAVSQALLEYGAFSLLHAPGTAPGGAWAGLVADAVVWPSVAGTSVLMFALFPTGHLPSRRWRWLVWAVAIDATAYIAGTLFDPRTLHYFPTVPNPFPAVSPVLSAVGRVAAPALGLGIVLGMAALALRFRRARGVERLQISWMFYLAALLFVSIPITVALSSTNLEVGAIPVDELVFAGVLMAVPLAIGVAILRYRLYDIDVVINRTLVYGALSLTLAAAYVGSVLLLQVILSPVTRGSGVAVAVSTLLVAGLFRPVRSRIQSIVDRRFFRRRYDAARTLAAFGSRLRDELDVDALGNDLQVVVHETMQPAHVSLWLRESGR</sequence>
<keyword evidence="1" id="KW-1133">Transmembrane helix</keyword>
<feature type="transmembrane region" description="Helical" evidence="1">
    <location>
        <begin position="12"/>
        <end position="38"/>
    </location>
</feature>
<organism evidence="2 3">
    <name type="scientific">Kribbella shirazensis</name>
    <dbReference type="NCBI Taxonomy" id="1105143"/>
    <lineage>
        <taxon>Bacteria</taxon>
        <taxon>Bacillati</taxon>
        <taxon>Actinomycetota</taxon>
        <taxon>Actinomycetes</taxon>
        <taxon>Propionibacteriales</taxon>
        <taxon>Kribbellaceae</taxon>
        <taxon>Kribbella</taxon>
    </lineage>
</organism>
<proteinExistence type="predicted"/>
<feature type="transmembrane region" description="Helical" evidence="1">
    <location>
        <begin position="230"/>
        <end position="251"/>
    </location>
</feature>
<keyword evidence="1" id="KW-0812">Transmembrane</keyword>
<name>A0A7X5VCA3_9ACTN</name>
<protein>
    <submittedName>
        <fullName evidence="2">Uncharacterized protein</fullName>
    </submittedName>
</protein>
<evidence type="ECO:0000313" key="3">
    <source>
        <dbReference type="Proteomes" id="UP000555407"/>
    </source>
</evidence>
<keyword evidence="3" id="KW-1185">Reference proteome</keyword>
<dbReference type="EMBL" id="JAASRO010000001">
    <property type="protein sequence ID" value="NIK57788.1"/>
    <property type="molecule type" value="Genomic_DNA"/>
</dbReference>
<keyword evidence="1" id="KW-0472">Membrane</keyword>
<evidence type="ECO:0000256" key="1">
    <source>
        <dbReference type="SAM" id="Phobius"/>
    </source>
</evidence>
<feature type="transmembrane region" description="Helical" evidence="1">
    <location>
        <begin position="151"/>
        <end position="169"/>
    </location>
</feature>
<feature type="transmembrane region" description="Helical" evidence="1">
    <location>
        <begin position="326"/>
        <end position="345"/>
    </location>
</feature>
<dbReference type="AlphaFoldDB" id="A0A7X5VCA3"/>
<feature type="transmembrane region" description="Helical" evidence="1">
    <location>
        <begin position="197"/>
        <end position="218"/>
    </location>
</feature>
<accession>A0A7X5VCA3</accession>
<gene>
    <name evidence="2" type="ORF">BJY22_003505</name>
</gene>
<feature type="transmembrane region" description="Helical" evidence="1">
    <location>
        <begin position="295"/>
        <end position="320"/>
    </location>
</feature>
<feature type="transmembrane region" description="Helical" evidence="1">
    <location>
        <begin position="115"/>
        <end position="139"/>
    </location>
</feature>
<reference evidence="2 3" key="1">
    <citation type="submission" date="2020-03" db="EMBL/GenBank/DDBJ databases">
        <title>Sequencing the genomes of 1000 actinobacteria strains.</title>
        <authorList>
            <person name="Klenk H.-P."/>
        </authorList>
    </citation>
    <scope>NUCLEOTIDE SEQUENCE [LARGE SCALE GENOMIC DNA]</scope>
    <source>
        <strain evidence="2 3">DSM 45490</strain>
    </source>
</reference>
<feature type="transmembrane region" description="Helical" evidence="1">
    <location>
        <begin position="263"/>
        <end position="283"/>
    </location>
</feature>
<feature type="transmembrane region" description="Helical" evidence="1">
    <location>
        <begin position="50"/>
        <end position="70"/>
    </location>
</feature>
<evidence type="ECO:0000313" key="2">
    <source>
        <dbReference type="EMBL" id="NIK57788.1"/>
    </source>
</evidence>
<comment type="caution">
    <text evidence="2">The sequence shown here is derived from an EMBL/GenBank/DDBJ whole genome shotgun (WGS) entry which is preliminary data.</text>
</comment>
<dbReference type="Proteomes" id="UP000555407">
    <property type="component" value="Unassembled WGS sequence"/>
</dbReference>